<protein>
    <submittedName>
        <fullName evidence="1">Uncharacterized protein</fullName>
    </submittedName>
</protein>
<sequence>MLTIKDFFALDDLVNNKWGRKAYQHVDYCGLEPIMPPENYSYFCTPVNTISFARTGGNGVHFGILNGVGEEACGPVIMTVPMASVNNIVVAETLEEFLGIGCRNGWFVLEQLAYNASEALAYYASQDEDLSEEEQSFLSLVRSELQVEYVPLLAERLAYLKHQFLPQLQVKPIE</sequence>
<dbReference type="Proteomes" id="UP000632273">
    <property type="component" value="Unassembled WGS sequence"/>
</dbReference>
<gene>
    <name evidence="1" type="ORF">GCM10011383_02370</name>
</gene>
<accession>A0ABQ1THH0</accession>
<evidence type="ECO:0000313" key="2">
    <source>
        <dbReference type="Proteomes" id="UP000632273"/>
    </source>
</evidence>
<reference evidence="2" key="1">
    <citation type="journal article" date="2019" name="Int. J. Syst. Evol. Microbiol.">
        <title>The Global Catalogue of Microorganisms (GCM) 10K type strain sequencing project: providing services to taxonomists for standard genome sequencing and annotation.</title>
        <authorList>
            <consortium name="The Broad Institute Genomics Platform"/>
            <consortium name="The Broad Institute Genome Sequencing Center for Infectious Disease"/>
            <person name="Wu L."/>
            <person name="Ma J."/>
        </authorList>
    </citation>
    <scope>NUCLEOTIDE SEQUENCE [LARGE SCALE GENOMIC DNA]</scope>
    <source>
        <strain evidence="2">CGMCC 1.15197</strain>
    </source>
</reference>
<comment type="caution">
    <text evidence="1">The sequence shown here is derived from an EMBL/GenBank/DDBJ whole genome shotgun (WGS) entry which is preliminary data.</text>
</comment>
<dbReference type="EMBL" id="BMHT01000001">
    <property type="protein sequence ID" value="GGE95217.1"/>
    <property type="molecule type" value="Genomic_DNA"/>
</dbReference>
<dbReference type="RefSeq" id="WP_188810139.1">
    <property type="nucleotide sequence ID" value="NZ_BMHT01000001.1"/>
</dbReference>
<organism evidence="1 2">
    <name type="scientific">Hymenobacter cavernae</name>
    <dbReference type="NCBI Taxonomy" id="2044852"/>
    <lineage>
        <taxon>Bacteria</taxon>
        <taxon>Pseudomonadati</taxon>
        <taxon>Bacteroidota</taxon>
        <taxon>Cytophagia</taxon>
        <taxon>Cytophagales</taxon>
        <taxon>Hymenobacteraceae</taxon>
        <taxon>Hymenobacter</taxon>
    </lineage>
</organism>
<name>A0ABQ1THH0_9BACT</name>
<evidence type="ECO:0000313" key="1">
    <source>
        <dbReference type="EMBL" id="GGE95217.1"/>
    </source>
</evidence>
<proteinExistence type="predicted"/>
<keyword evidence="2" id="KW-1185">Reference proteome</keyword>